<evidence type="ECO:0000256" key="10">
    <source>
        <dbReference type="SAM" id="SignalP"/>
    </source>
</evidence>
<comment type="subcellular location">
    <subcellularLocation>
        <location evidence="1">Secreted</location>
    </subcellularLocation>
</comment>
<dbReference type="SUPFAM" id="SSF53474">
    <property type="entry name" value="alpha/beta-Hydrolases"/>
    <property type="match status" value="1"/>
</dbReference>
<reference evidence="11" key="1">
    <citation type="journal article" date="2020" name="Stud. Mycol.">
        <title>101 Dothideomycetes genomes: a test case for predicting lifestyles and emergence of pathogens.</title>
        <authorList>
            <person name="Haridas S."/>
            <person name="Albert R."/>
            <person name="Binder M."/>
            <person name="Bloem J."/>
            <person name="Labutti K."/>
            <person name="Salamov A."/>
            <person name="Andreopoulos B."/>
            <person name="Baker S."/>
            <person name="Barry K."/>
            <person name="Bills G."/>
            <person name="Bluhm B."/>
            <person name="Cannon C."/>
            <person name="Castanera R."/>
            <person name="Culley D."/>
            <person name="Daum C."/>
            <person name="Ezra D."/>
            <person name="Gonzalez J."/>
            <person name="Henrissat B."/>
            <person name="Kuo A."/>
            <person name="Liang C."/>
            <person name="Lipzen A."/>
            <person name="Lutzoni F."/>
            <person name="Magnuson J."/>
            <person name="Mondo S."/>
            <person name="Nolan M."/>
            <person name="Ohm R."/>
            <person name="Pangilinan J."/>
            <person name="Park H.-J."/>
            <person name="Ramirez L."/>
            <person name="Alfaro M."/>
            <person name="Sun H."/>
            <person name="Tritt A."/>
            <person name="Yoshinaga Y."/>
            <person name="Zwiers L.-H."/>
            <person name="Turgeon B."/>
            <person name="Goodwin S."/>
            <person name="Spatafora J."/>
            <person name="Crous P."/>
            <person name="Grigoriev I."/>
        </authorList>
    </citation>
    <scope>NUCLEOTIDE SEQUENCE</scope>
    <source>
        <strain evidence="11">CBS 379.55</strain>
    </source>
</reference>
<dbReference type="GeneID" id="54551129"/>
<dbReference type="Gene3D" id="3.40.50.1820">
    <property type="entry name" value="alpha/beta hydrolase"/>
    <property type="match status" value="1"/>
</dbReference>
<evidence type="ECO:0000256" key="6">
    <source>
        <dbReference type="ARBA" id="ARBA00022801"/>
    </source>
</evidence>
<dbReference type="GO" id="GO:0005576">
    <property type="term" value="C:extracellular region"/>
    <property type="evidence" value="ECO:0007669"/>
    <property type="project" value="UniProtKB-SubCell"/>
</dbReference>
<evidence type="ECO:0000256" key="3">
    <source>
        <dbReference type="ARBA" id="ARBA00022525"/>
    </source>
</evidence>
<evidence type="ECO:0000256" key="5">
    <source>
        <dbReference type="ARBA" id="ARBA00022729"/>
    </source>
</evidence>
<evidence type="ECO:0000313" key="12">
    <source>
        <dbReference type="Proteomes" id="UP000800097"/>
    </source>
</evidence>
<gene>
    <name evidence="11" type="ORF">EI97DRAFT_431500</name>
</gene>
<dbReference type="InterPro" id="IPR043595">
    <property type="entry name" value="FaeB/C/D"/>
</dbReference>
<keyword evidence="4" id="KW-0858">Xylan degradation</keyword>
<dbReference type="GO" id="GO:0030600">
    <property type="term" value="F:feruloyl esterase activity"/>
    <property type="evidence" value="ECO:0007669"/>
    <property type="project" value="UniProtKB-EC"/>
</dbReference>
<keyword evidence="12" id="KW-1185">Reference proteome</keyword>
<dbReference type="PANTHER" id="PTHR38050">
    <property type="match status" value="1"/>
</dbReference>
<evidence type="ECO:0000256" key="4">
    <source>
        <dbReference type="ARBA" id="ARBA00022651"/>
    </source>
</evidence>
<dbReference type="GO" id="GO:0045493">
    <property type="term" value="P:xylan catabolic process"/>
    <property type="evidence" value="ECO:0007669"/>
    <property type="project" value="UniProtKB-KW"/>
</dbReference>
<dbReference type="InterPro" id="IPR029058">
    <property type="entry name" value="AB_hydrolase_fold"/>
</dbReference>
<evidence type="ECO:0000256" key="8">
    <source>
        <dbReference type="ARBA" id="ARBA00023326"/>
    </source>
</evidence>
<evidence type="ECO:0000256" key="9">
    <source>
        <dbReference type="ARBA" id="ARBA00034075"/>
    </source>
</evidence>
<evidence type="ECO:0000256" key="2">
    <source>
        <dbReference type="ARBA" id="ARBA00013091"/>
    </source>
</evidence>
<organism evidence="11 12">
    <name type="scientific">Westerdykella ornata</name>
    <dbReference type="NCBI Taxonomy" id="318751"/>
    <lineage>
        <taxon>Eukaryota</taxon>
        <taxon>Fungi</taxon>
        <taxon>Dikarya</taxon>
        <taxon>Ascomycota</taxon>
        <taxon>Pezizomycotina</taxon>
        <taxon>Dothideomycetes</taxon>
        <taxon>Pleosporomycetidae</taxon>
        <taxon>Pleosporales</taxon>
        <taxon>Sporormiaceae</taxon>
        <taxon>Westerdykella</taxon>
    </lineage>
</organism>
<evidence type="ECO:0000256" key="1">
    <source>
        <dbReference type="ARBA" id="ARBA00004613"/>
    </source>
</evidence>
<keyword evidence="3" id="KW-0964">Secreted</keyword>
<comment type="catalytic activity">
    <reaction evidence="9">
        <text>feruloyl-polysaccharide + H2O = ferulate + polysaccharide.</text>
        <dbReference type="EC" id="3.1.1.73"/>
    </reaction>
</comment>
<accession>A0A6A6JPP4</accession>
<sequence>MKFTTSLALLLSTLSSEVLAATAGCGKPPSTIKAGLNTVTVNGKTREWTLALPSNYDNSKPYRLIFALHWLGGSMNDVVTGNVIKPYYGLPELANNTAIFVAPNGLGNRGSQGWPNTGGEDIAFMREIVKATDENLCIDEKLRFSTGFSYGGGMSYSIACTLSKEFRAVAVQSGALLSGCAGGTEPVAYYAQHGVSDQVLPIASGRQLRDNFVKVNGCTAQQAPEPAKGSKQRIVTKYTGCKDDKPVWWTAFDGDHTPVNSEGGSSRENTWTYKAVWEFFSQFN</sequence>
<dbReference type="OrthoDB" id="424610at2759"/>
<dbReference type="Proteomes" id="UP000800097">
    <property type="component" value="Unassembled WGS sequence"/>
</dbReference>
<proteinExistence type="predicted"/>
<dbReference type="EC" id="3.1.1.73" evidence="2"/>
<keyword evidence="8" id="KW-0624">Polysaccharide degradation</keyword>
<keyword evidence="6 11" id="KW-0378">Hydrolase</keyword>
<protein>
    <recommendedName>
        <fullName evidence="2">feruloyl esterase</fullName>
        <ecNumber evidence="2">3.1.1.73</ecNumber>
    </recommendedName>
</protein>
<dbReference type="EMBL" id="ML986488">
    <property type="protein sequence ID" value="KAF2278234.1"/>
    <property type="molecule type" value="Genomic_DNA"/>
</dbReference>
<dbReference type="RefSeq" id="XP_033655773.1">
    <property type="nucleotide sequence ID" value="XM_033797954.1"/>
</dbReference>
<feature type="chain" id="PRO_5043994568" description="feruloyl esterase" evidence="10">
    <location>
        <begin position="21"/>
        <end position="284"/>
    </location>
</feature>
<name>A0A6A6JPP4_WESOR</name>
<evidence type="ECO:0000313" key="11">
    <source>
        <dbReference type="EMBL" id="KAF2278234.1"/>
    </source>
</evidence>
<keyword evidence="5 10" id="KW-0732">Signal</keyword>
<dbReference type="PANTHER" id="PTHR38050:SF3">
    <property type="entry name" value="FERULOYL ESTERASE D"/>
    <property type="match status" value="1"/>
</dbReference>
<evidence type="ECO:0000256" key="7">
    <source>
        <dbReference type="ARBA" id="ARBA00023277"/>
    </source>
</evidence>
<feature type="signal peptide" evidence="10">
    <location>
        <begin position="1"/>
        <end position="20"/>
    </location>
</feature>
<dbReference type="AlphaFoldDB" id="A0A6A6JPP4"/>
<keyword evidence="7" id="KW-0119">Carbohydrate metabolism</keyword>